<keyword evidence="9" id="KW-1185">Reference proteome</keyword>
<dbReference type="CDD" id="cd01878">
    <property type="entry name" value="HflX"/>
    <property type="match status" value="1"/>
</dbReference>
<dbReference type="RefSeq" id="WP_378391172.1">
    <property type="nucleotide sequence ID" value="NZ_JBHLWM010000008.1"/>
</dbReference>
<evidence type="ECO:0000313" key="9">
    <source>
        <dbReference type="Proteomes" id="UP001589775"/>
    </source>
</evidence>
<dbReference type="Gene3D" id="3.40.50.11060">
    <property type="entry name" value="GTPase HflX, N-terminal domain"/>
    <property type="match status" value="1"/>
</dbReference>
<dbReference type="InterPro" id="IPR042108">
    <property type="entry name" value="GTPase_HflX_N_sf"/>
</dbReference>
<dbReference type="Gene3D" id="6.10.250.2860">
    <property type="match status" value="1"/>
</dbReference>
<evidence type="ECO:0000256" key="4">
    <source>
        <dbReference type="ARBA" id="ARBA00023134"/>
    </source>
</evidence>
<dbReference type="PRINTS" id="PR00326">
    <property type="entry name" value="GTP1OBG"/>
</dbReference>
<dbReference type="PANTHER" id="PTHR10229">
    <property type="entry name" value="GTP-BINDING PROTEIN HFLX"/>
    <property type="match status" value="1"/>
</dbReference>
<name>A0ABV6EX74_9BRAD</name>
<dbReference type="InterPro" id="IPR045498">
    <property type="entry name" value="HflX_C"/>
</dbReference>
<sequence length="457" mass="50624">MEPRSFDGGADRPQGSADGQTGRVIVVGPYLRVRKGDPDAVDHRAVRDNDARLDEAAGLARAIDLDIAEAVLTPISQIRPATYLGKGKVEEIVGVIAAHHADLVVMDCALSPIQQRNLEKAWNTKVLDRTGLILEIFGRRAKTKEGALQVELAHLNYQRSRLVRSWTHLERQRGGFGFMGGPGETQIEADRRLIGERITRLENELKKVQATRRLHRAGRQRVPYRVVALVGYTNAGKSTLFNRLTRADVQAADMLFATLDPTLRALSLPHGGKAMLSDTVGFISNLPTQLVAAFRATLEEVLEADLILHVRDISHEDAEAQERDVDTVLRQLGVDAGGGRILEVWNKIDRFEPEQRENLANIAARRDQEHPVFLVSAVSGEGVDDLLLAIEQRLAATRTVLDLTIDAADGAGVSWLHRNAEVLSKQLQDGRYVMTVRADETKRDAIIERFQAVVREE</sequence>
<evidence type="ECO:0000256" key="2">
    <source>
        <dbReference type="ARBA" id="ARBA00022741"/>
    </source>
</evidence>
<dbReference type="EMBL" id="JBHLWM010000008">
    <property type="protein sequence ID" value="MFC0242828.1"/>
    <property type="molecule type" value="Genomic_DNA"/>
</dbReference>
<evidence type="ECO:0000256" key="6">
    <source>
        <dbReference type="SAM" id="MobiDB-lite"/>
    </source>
</evidence>
<comment type="caution">
    <text evidence="8">The sequence shown here is derived from an EMBL/GenBank/DDBJ whole genome shotgun (WGS) entry which is preliminary data.</text>
</comment>
<dbReference type="InterPro" id="IPR006073">
    <property type="entry name" value="GTP-bd"/>
</dbReference>
<feature type="region of interest" description="Disordered" evidence="6">
    <location>
        <begin position="1"/>
        <end position="20"/>
    </location>
</feature>
<dbReference type="InterPro" id="IPR027417">
    <property type="entry name" value="P-loop_NTPase"/>
</dbReference>
<dbReference type="PIRSF" id="PIRSF006809">
    <property type="entry name" value="GTP-binding_hflX_prd"/>
    <property type="match status" value="1"/>
</dbReference>
<evidence type="ECO:0000259" key="7">
    <source>
        <dbReference type="PROSITE" id="PS51705"/>
    </source>
</evidence>
<dbReference type="Pfam" id="PF19275">
    <property type="entry name" value="HflX_C"/>
    <property type="match status" value="1"/>
</dbReference>
<comment type="function">
    <text evidence="5">GTPase that associates with the 50S ribosomal subunit and may have a role during protein synthesis or ribosome biogenesis.</text>
</comment>
<accession>A0ABV6EX74</accession>
<dbReference type="Proteomes" id="UP001589775">
    <property type="component" value="Unassembled WGS sequence"/>
</dbReference>
<keyword evidence="5" id="KW-0963">Cytoplasm</keyword>
<dbReference type="PANTHER" id="PTHR10229:SF0">
    <property type="entry name" value="GTP-BINDING PROTEIN 6-RELATED"/>
    <property type="match status" value="1"/>
</dbReference>
<dbReference type="Pfam" id="PF13167">
    <property type="entry name" value="GTP-bdg_N"/>
    <property type="match status" value="1"/>
</dbReference>
<dbReference type="InterPro" id="IPR025121">
    <property type="entry name" value="GTPase_HflX_N"/>
</dbReference>
<dbReference type="InterPro" id="IPR030394">
    <property type="entry name" value="G_HFLX_dom"/>
</dbReference>
<protein>
    <recommendedName>
        <fullName evidence="5">GTPase HflX</fullName>
    </recommendedName>
    <alternativeName>
        <fullName evidence="5">GTP-binding protein HflX</fullName>
    </alternativeName>
</protein>
<feature type="domain" description="Hflx-type G" evidence="7">
    <location>
        <begin position="225"/>
        <end position="398"/>
    </location>
</feature>
<keyword evidence="3" id="KW-0460">Magnesium</keyword>
<evidence type="ECO:0000256" key="3">
    <source>
        <dbReference type="ARBA" id="ARBA00022842"/>
    </source>
</evidence>
<dbReference type="PROSITE" id="PS51705">
    <property type="entry name" value="G_HFLX"/>
    <property type="match status" value="1"/>
</dbReference>
<keyword evidence="1" id="KW-0479">Metal-binding</keyword>
<dbReference type="Pfam" id="PF01926">
    <property type="entry name" value="MMR_HSR1"/>
    <property type="match status" value="1"/>
</dbReference>
<dbReference type="InterPro" id="IPR032305">
    <property type="entry name" value="GTP-bd_M"/>
</dbReference>
<dbReference type="Pfam" id="PF16360">
    <property type="entry name" value="GTP-bdg_M"/>
    <property type="match status" value="1"/>
</dbReference>
<organism evidence="8 9">
    <name type="scientific">Rhodopseudomonas telluris</name>
    <dbReference type="NCBI Taxonomy" id="644215"/>
    <lineage>
        <taxon>Bacteria</taxon>
        <taxon>Pseudomonadati</taxon>
        <taxon>Pseudomonadota</taxon>
        <taxon>Alphaproteobacteria</taxon>
        <taxon>Hyphomicrobiales</taxon>
        <taxon>Nitrobacteraceae</taxon>
        <taxon>Rhodopseudomonas</taxon>
    </lineage>
</organism>
<keyword evidence="4 5" id="KW-0342">GTP-binding</keyword>
<dbReference type="SUPFAM" id="SSF52540">
    <property type="entry name" value="P-loop containing nucleoside triphosphate hydrolases"/>
    <property type="match status" value="1"/>
</dbReference>
<dbReference type="Gene3D" id="3.40.50.300">
    <property type="entry name" value="P-loop containing nucleotide triphosphate hydrolases"/>
    <property type="match status" value="1"/>
</dbReference>
<proteinExistence type="inferred from homology"/>
<reference evidence="8 9" key="1">
    <citation type="submission" date="2024-09" db="EMBL/GenBank/DDBJ databases">
        <authorList>
            <person name="Sun Q."/>
            <person name="Mori K."/>
        </authorList>
    </citation>
    <scope>NUCLEOTIDE SEQUENCE [LARGE SCALE GENOMIC DNA]</scope>
    <source>
        <strain evidence="8 9">KCTC 23279</strain>
    </source>
</reference>
<dbReference type="NCBIfam" id="TIGR03156">
    <property type="entry name" value="GTP_HflX"/>
    <property type="match status" value="1"/>
</dbReference>
<keyword evidence="2 5" id="KW-0547">Nucleotide-binding</keyword>
<evidence type="ECO:0000256" key="1">
    <source>
        <dbReference type="ARBA" id="ARBA00022723"/>
    </source>
</evidence>
<comment type="subcellular location">
    <subcellularLocation>
        <location evidence="5">Cytoplasm</location>
    </subcellularLocation>
    <text evidence="5">May associate with membranes.</text>
</comment>
<dbReference type="HAMAP" id="MF_00900">
    <property type="entry name" value="GTPase_HflX"/>
    <property type="match status" value="1"/>
</dbReference>
<evidence type="ECO:0000256" key="5">
    <source>
        <dbReference type="HAMAP-Rule" id="MF_00900"/>
    </source>
</evidence>
<gene>
    <name evidence="5 8" type="primary">hflX</name>
    <name evidence="8" type="ORF">ACFFJ6_20230</name>
</gene>
<dbReference type="InterPro" id="IPR016496">
    <property type="entry name" value="GTPase_HflX"/>
</dbReference>
<comment type="similarity">
    <text evidence="5">Belongs to the TRAFAC class OBG-HflX-like GTPase superfamily. HflX GTPase family.</text>
</comment>
<comment type="subunit">
    <text evidence="5">Monomer. Associates with the 50S ribosomal subunit.</text>
</comment>
<evidence type="ECO:0000313" key="8">
    <source>
        <dbReference type="EMBL" id="MFC0242828.1"/>
    </source>
</evidence>